<evidence type="ECO:0000259" key="3">
    <source>
        <dbReference type="Pfam" id="PF00013"/>
    </source>
</evidence>
<name>A0A815CUZ2_9BILA</name>
<dbReference type="Gene3D" id="3.30.1370.10">
    <property type="entry name" value="K Homology domain, type 1"/>
    <property type="match status" value="1"/>
</dbReference>
<dbReference type="AlphaFoldDB" id="A0A815CUZ2"/>
<dbReference type="Proteomes" id="UP000663868">
    <property type="component" value="Unassembled WGS sequence"/>
</dbReference>
<dbReference type="Proteomes" id="UP000663860">
    <property type="component" value="Unassembled WGS sequence"/>
</dbReference>
<dbReference type="SUPFAM" id="SSF54791">
    <property type="entry name" value="Eukaryotic type KH-domain (KH-domain type I)"/>
    <property type="match status" value="1"/>
</dbReference>
<evidence type="ECO:0000313" key="6">
    <source>
        <dbReference type="Proteomes" id="UP000663860"/>
    </source>
</evidence>
<keyword evidence="1" id="KW-0694">RNA-binding</keyword>
<sequence length="265" mass="30752">MENSCIVHNKKTLSKFHGNINQLRRTNEFNISILKQLPKRCCSCNEKIGESLFTIDHLRKLCHEIQSLQTTPSIISEPVKPIHHVSLKSSAGLLTRQSNYKAGRFVGRGGENIKKIENELNININIPNKKSMKIYRELEKKLRLNGENIHPPDLLVFFTMKNNDNDQNNIEKIKQSLQDKWNKIDVTKKSRPFINQTLSSFIISPSASIEGDSRWRPKKRIPKTKQKLREKQVNEQEEIICAQPYFKPLSMPQEITPKSTRKNKK</sequence>
<evidence type="ECO:0000256" key="1">
    <source>
        <dbReference type="PROSITE-ProRule" id="PRU00117"/>
    </source>
</evidence>
<proteinExistence type="predicted"/>
<dbReference type="CDD" id="cd00105">
    <property type="entry name" value="KH-I"/>
    <property type="match status" value="1"/>
</dbReference>
<dbReference type="InterPro" id="IPR004088">
    <property type="entry name" value="KH_dom_type_1"/>
</dbReference>
<feature type="domain" description="K Homology" evidence="3">
    <location>
        <begin position="101"/>
        <end position="131"/>
    </location>
</feature>
<evidence type="ECO:0000256" key="2">
    <source>
        <dbReference type="SAM" id="MobiDB-lite"/>
    </source>
</evidence>
<comment type="caution">
    <text evidence="4">The sequence shown here is derived from an EMBL/GenBank/DDBJ whole genome shotgun (WGS) entry which is preliminary data.</text>
</comment>
<dbReference type="EMBL" id="CAJOBB010002682">
    <property type="protein sequence ID" value="CAF3990178.1"/>
    <property type="molecule type" value="Genomic_DNA"/>
</dbReference>
<accession>A0A815CUZ2</accession>
<dbReference type="Pfam" id="PF00013">
    <property type="entry name" value="KH_1"/>
    <property type="match status" value="1"/>
</dbReference>
<gene>
    <name evidence="4" type="ORF">IZO911_LOCUS33187</name>
    <name evidence="5" type="ORF">KXQ929_LOCUS27855</name>
</gene>
<protein>
    <recommendedName>
        <fullName evidence="3">K Homology domain-containing protein</fullName>
    </recommendedName>
</protein>
<dbReference type="InterPro" id="IPR036612">
    <property type="entry name" value="KH_dom_type_1_sf"/>
</dbReference>
<dbReference type="EMBL" id="CAJNOE010000599">
    <property type="protein sequence ID" value="CAF1285036.1"/>
    <property type="molecule type" value="Genomic_DNA"/>
</dbReference>
<feature type="compositionally biased region" description="Basic residues" evidence="2">
    <location>
        <begin position="216"/>
        <end position="226"/>
    </location>
</feature>
<feature type="region of interest" description="Disordered" evidence="2">
    <location>
        <begin position="210"/>
        <end position="233"/>
    </location>
</feature>
<evidence type="ECO:0000313" key="4">
    <source>
        <dbReference type="EMBL" id="CAF1285036.1"/>
    </source>
</evidence>
<reference evidence="4" key="1">
    <citation type="submission" date="2021-02" db="EMBL/GenBank/DDBJ databases">
        <authorList>
            <person name="Nowell W R."/>
        </authorList>
    </citation>
    <scope>NUCLEOTIDE SEQUENCE</scope>
</reference>
<organism evidence="4 6">
    <name type="scientific">Adineta steineri</name>
    <dbReference type="NCBI Taxonomy" id="433720"/>
    <lineage>
        <taxon>Eukaryota</taxon>
        <taxon>Metazoa</taxon>
        <taxon>Spiralia</taxon>
        <taxon>Gnathifera</taxon>
        <taxon>Rotifera</taxon>
        <taxon>Eurotatoria</taxon>
        <taxon>Bdelloidea</taxon>
        <taxon>Adinetida</taxon>
        <taxon>Adinetidae</taxon>
        <taxon>Adineta</taxon>
    </lineage>
</organism>
<dbReference type="PROSITE" id="PS50084">
    <property type="entry name" value="KH_TYPE_1"/>
    <property type="match status" value="1"/>
</dbReference>
<evidence type="ECO:0000313" key="5">
    <source>
        <dbReference type="EMBL" id="CAF3990178.1"/>
    </source>
</evidence>
<dbReference type="GO" id="GO:0003723">
    <property type="term" value="F:RNA binding"/>
    <property type="evidence" value="ECO:0007669"/>
    <property type="project" value="UniProtKB-UniRule"/>
</dbReference>